<evidence type="ECO:0000259" key="7">
    <source>
        <dbReference type="PROSITE" id="PS50113"/>
    </source>
</evidence>
<dbReference type="PROSITE" id="PS50887">
    <property type="entry name" value="GGDEF"/>
    <property type="match status" value="1"/>
</dbReference>
<dbReference type="RefSeq" id="WP_187574531.1">
    <property type="nucleotide sequence ID" value="NZ_CP060731.1"/>
</dbReference>
<dbReference type="SMART" id="SM00267">
    <property type="entry name" value="GGDEF"/>
    <property type="match status" value="1"/>
</dbReference>
<dbReference type="Pfam" id="PF00563">
    <property type="entry name" value="EAL"/>
    <property type="match status" value="1"/>
</dbReference>
<evidence type="ECO:0000256" key="1">
    <source>
        <dbReference type="ARBA" id="ARBA00004370"/>
    </source>
</evidence>
<dbReference type="Gene3D" id="3.30.450.20">
    <property type="entry name" value="PAS domain"/>
    <property type="match status" value="3"/>
</dbReference>
<dbReference type="InterPro" id="IPR043128">
    <property type="entry name" value="Rev_trsase/Diguanyl_cyclase"/>
</dbReference>
<dbReference type="PROSITE" id="PS50113">
    <property type="entry name" value="PAC"/>
    <property type="match status" value="2"/>
</dbReference>
<dbReference type="SMART" id="SM01079">
    <property type="entry name" value="CHASE"/>
    <property type="match status" value="1"/>
</dbReference>
<feature type="domain" description="CHASE" evidence="8">
    <location>
        <begin position="98"/>
        <end position="256"/>
    </location>
</feature>
<feature type="domain" description="PAC" evidence="7">
    <location>
        <begin position="683"/>
        <end position="735"/>
    </location>
</feature>
<evidence type="ECO:0000313" key="12">
    <source>
        <dbReference type="Proteomes" id="UP000515838"/>
    </source>
</evidence>
<feature type="domain" description="GGDEF" evidence="10">
    <location>
        <begin position="767"/>
        <end position="900"/>
    </location>
</feature>
<evidence type="ECO:0000256" key="3">
    <source>
        <dbReference type="ARBA" id="ARBA00022989"/>
    </source>
</evidence>
<feature type="domain" description="PAS" evidence="6">
    <location>
        <begin position="613"/>
        <end position="665"/>
    </location>
</feature>
<dbReference type="InterPro" id="IPR000700">
    <property type="entry name" value="PAS-assoc_C"/>
</dbReference>
<dbReference type="Pfam" id="PF08448">
    <property type="entry name" value="PAS_4"/>
    <property type="match status" value="2"/>
</dbReference>
<dbReference type="AlphaFoldDB" id="A0A7G9TH70"/>
<dbReference type="InterPro" id="IPR013767">
    <property type="entry name" value="PAS_fold"/>
</dbReference>
<dbReference type="CDD" id="cd01949">
    <property type="entry name" value="GGDEF"/>
    <property type="match status" value="1"/>
</dbReference>
<accession>A0A7G9TH70</accession>
<organism evidence="11 12">
    <name type="scientific">Pseudoxanthomonas mexicana</name>
    <dbReference type="NCBI Taxonomy" id="128785"/>
    <lineage>
        <taxon>Bacteria</taxon>
        <taxon>Pseudomonadati</taxon>
        <taxon>Pseudomonadota</taxon>
        <taxon>Gammaproteobacteria</taxon>
        <taxon>Lysobacterales</taxon>
        <taxon>Lysobacteraceae</taxon>
        <taxon>Pseudoxanthomonas</taxon>
    </lineage>
</organism>
<dbReference type="SMART" id="SM00052">
    <property type="entry name" value="EAL"/>
    <property type="match status" value="1"/>
</dbReference>
<dbReference type="SUPFAM" id="SSF55785">
    <property type="entry name" value="PYP-like sensor domain (PAS domain)"/>
    <property type="match status" value="3"/>
</dbReference>
<dbReference type="NCBIfam" id="TIGR00229">
    <property type="entry name" value="sensory_box"/>
    <property type="match status" value="1"/>
</dbReference>
<dbReference type="PROSITE" id="PS50112">
    <property type="entry name" value="PAS"/>
    <property type="match status" value="1"/>
</dbReference>
<dbReference type="EMBL" id="CP060731">
    <property type="protein sequence ID" value="QNN79445.1"/>
    <property type="molecule type" value="Genomic_DNA"/>
</dbReference>
<evidence type="ECO:0000256" key="5">
    <source>
        <dbReference type="SAM" id="Phobius"/>
    </source>
</evidence>
<name>A0A7G9TH70_PSEMX</name>
<dbReference type="PROSITE" id="PS50883">
    <property type="entry name" value="EAL"/>
    <property type="match status" value="1"/>
</dbReference>
<dbReference type="InterPro" id="IPR035965">
    <property type="entry name" value="PAS-like_dom_sf"/>
</dbReference>
<dbReference type="GeneID" id="81471032"/>
<dbReference type="PROSITE" id="PS50839">
    <property type="entry name" value="CHASE"/>
    <property type="match status" value="1"/>
</dbReference>
<dbReference type="InterPro" id="IPR029787">
    <property type="entry name" value="Nucleotide_cyclase"/>
</dbReference>
<dbReference type="GO" id="GO:0007165">
    <property type="term" value="P:signal transduction"/>
    <property type="evidence" value="ECO:0007669"/>
    <property type="project" value="UniProtKB-ARBA"/>
</dbReference>
<comment type="subcellular location">
    <subcellularLocation>
        <location evidence="1">Membrane</location>
    </subcellularLocation>
</comment>
<evidence type="ECO:0000259" key="8">
    <source>
        <dbReference type="PROSITE" id="PS50839"/>
    </source>
</evidence>
<feature type="domain" description="PAC" evidence="7">
    <location>
        <begin position="561"/>
        <end position="612"/>
    </location>
</feature>
<dbReference type="SUPFAM" id="SSF141868">
    <property type="entry name" value="EAL domain-like"/>
    <property type="match status" value="1"/>
</dbReference>
<dbReference type="Gene3D" id="3.30.450.350">
    <property type="entry name" value="CHASE domain"/>
    <property type="match status" value="1"/>
</dbReference>
<gene>
    <name evidence="11" type="ORF">IAE60_08635</name>
</gene>
<dbReference type="SMART" id="SM00086">
    <property type="entry name" value="PAC"/>
    <property type="match status" value="2"/>
</dbReference>
<feature type="transmembrane region" description="Helical" evidence="5">
    <location>
        <begin position="36"/>
        <end position="56"/>
    </location>
</feature>
<evidence type="ECO:0000259" key="9">
    <source>
        <dbReference type="PROSITE" id="PS50883"/>
    </source>
</evidence>
<dbReference type="GO" id="GO:0006355">
    <property type="term" value="P:regulation of DNA-templated transcription"/>
    <property type="evidence" value="ECO:0007669"/>
    <property type="project" value="InterPro"/>
</dbReference>
<dbReference type="PANTHER" id="PTHR44757:SF2">
    <property type="entry name" value="BIOFILM ARCHITECTURE MAINTENANCE PROTEIN MBAA"/>
    <property type="match status" value="1"/>
</dbReference>
<dbReference type="SMART" id="SM00091">
    <property type="entry name" value="PAS"/>
    <property type="match status" value="3"/>
</dbReference>
<dbReference type="PANTHER" id="PTHR44757">
    <property type="entry name" value="DIGUANYLATE CYCLASE DGCP"/>
    <property type="match status" value="1"/>
</dbReference>
<dbReference type="InterPro" id="IPR001610">
    <property type="entry name" value="PAC"/>
</dbReference>
<dbReference type="Proteomes" id="UP000515838">
    <property type="component" value="Chromosome"/>
</dbReference>
<dbReference type="NCBIfam" id="TIGR00254">
    <property type="entry name" value="GGDEF"/>
    <property type="match status" value="1"/>
</dbReference>
<dbReference type="InterPro" id="IPR052155">
    <property type="entry name" value="Biofilm_reg_signaling"/>
</dbReference>
<evidence type="ECO:0000256" key="2">
    <source>
        <dbReference type="ARBA" id="ARBA00022692"/>
    </source>
</evidence>
<dbReference type="InterPro" id="IPR001633">
    <property type="entry name" value="EAL_dom"/>
</dbReference>
<evidence type="ECO:0000313" key="11">
    <source>
        <dbReference type="EMBL" id="QNN79445.1"/>
    </source>
</evidence>
<dbReference type="InterPro" id="IPR013656">
    <property type="entry name" value="PAS_4"/>
</dbReference>
<dbReference type="CDD" id="cd01948">
    <property type="entry name" value="EAL"/>
    <property type="match status" value="1"/>
</dbReference>
<protein>
    <submittedName>
        <fullName evidence="11">EAL domain-containing protein</fullName>
    </submittedName>
</protein>
<sequence>MGIARVESGADRASELRALSGSVSTARRRQRNLNSLAWGVLVAACLLSLWTGATAWRQARDHARAQFDARADAIATAVSTHMNAYEDTVRAAAAVLEGRQDIEQDSFYAFVEKLQVPTRRSGVHGLGFARHARHEDRDAYVASQRARYGDAFTIHPAGDRSEYVVVDLLYPDAPGMRPLLGKDVMAETVRRGALESARDSGELAAAPLVALGDATRGSTGLPGFLLYAPVYADSVAARAGVDDRRRLLRGFATAGFGWQRVMEDAIGRSAGDEFDLQLRARDFGDEPIFQIRALQDRHGEGWRPAFTAQRNIRLLGSEWQLVLQSPPLRDALSGLTTIVSLTLSGIGLGGLLFLLLRNLARTEHRSRALLDAVADHLPALIAYVDAGGRYGFANRACREWSGTEEEWRERHVDEVHAGAPAFLASLKRAMRDCTPDRWIAWDAELGQPPRAVHLYLVPDVEPGRRIAGWYLMGNDISEQRRTHRELALARDHLKRVTDRLPALIAQFDVEHRLVFHNRAFAEQVRWRVTPQAGRHMRELFGEDAYLRRLPQIEAALQGREGEFESSLATVDGIRSLHSFYTPDIDETGRIGGFFVMAIDITEKARLEHALHEANELAEVTLTSIREAVITVDTEGRVTYLNPAAEALCGWSLEQALGEALDRVAPLARVEAQDEDDVSHSAGQPGDLRLERKDGSYMLVERSLSSIHDRDDRLVGAVMVLRDITESRALSSRMTFLAHHDVLTGLPNRLQLNERLGQAITHATNHGNGIAVLFLDLDLFKHVNDALGHHTGDELLQQVARRLQRNVGNLGTVYRTGGDEFVVLLPNVVRRDSVLQVADRLLALCGTPYTVASHELHQAFSIGISLFPDDGYDAGTLMMRADAAMYLAKRNGRNASRFYTRELASSVDARIELENSLRRSLRNGDLVLHYQPQIDSLSGRIVGVEGLARWQRGDRLVLPGEFLPIAEETRLIVDIDQWAIRAACRQNRIWQQAGLPPIRVSVNIAAANFDTDDLVDTVVEALQDSGLPAEFLELEVTETTLMRDVQRTDRTLRALKALGVRIAIDDFGTGFSSLSYLGNYGFNVLKIDQTFVRDVGEPNQAAITRAIIGLAAQLQCRTIAEGVETAAQAAWLVANGCDELQGNYFSLPVPATEFARLYARGKTWHLPPNASAAHAHGS</sequence>
<dbReference type="InterPro" id="IPR042240">
    <property type="entry name" value="CHASE_sf"/>
</dbReference>
<dbReference type="Pfam" id="PF03924">
    <property type="entry name" value="CHASE"/>
    <property type="match status" value="1"/>
</dbReference>
<dbReference type="InterPro" id="IPR006189">
    <property type="entry name" value="CHASE_dom"/>
</dbReference>
<keyword evidence="3 5" id="KW-1133">Transmembrane helix</keyword>
<evidence type="ECO:0000259" key="10">
    <source>
        <dbReference type="PROSITE" id="PS50887"/>
    </source>
</evidence>
<dbReference type="Gene3D" id="3.30.70.270">
    <property type="match status" value="1"/>
</dbReference>
<dbReference type="InterPro" id="IPR035919">
    <property type="entry name" value="EAL_sf"/>
</dbReference>
<proteinExistence type="predicted"/>
<dbReference type="SUPFAM" id="SSF55073">
    <property type="entry name" value="Nucleotide cyclase"/>
    <property type="match status" value="1"/>
</dbReference>
<dbReference type="CDD" id="cd00130">
    <property type="entry name" value="PAS"/>
    <property type="match status" value="1"/>
</dbReference>
<reference evidence="11 12" key="1">
    <citation type="submission" date="2020-08" db="EMBL/GenBank/DDBJ databases">
        <title>Streptomycin Non-resistant strain, P. mexicana.</title>
        <authorList>
            <person name="Ganesh-Kumar S."/>
            <person name="Zhe T."/>
            <person name="Yu Z."/>
            <person name="Min Y."/>
        </authorList>
    </citation>
    <scope>NUCLEOTIDE SEQUENCE [LARGE SCALE GENOMIC DNA]</scope>
    <source>
        <strain evidence="11 12">GTZY2</strain>
    </source>
</reference>
<dbReference type="InterPro" id="IPR000160">
    <property type="entry name" value="GGDEF_dom"/>
</dbReference>
<evidence type="ECO:0000259" key="6">
    <source>
        <dbReference type="PROSITE" id="PS50112"/>
    </source>
</evidence>
<keyword evidence="2 5" id="KW-0812">Transmembrane</keyword>
<feature type="domain" description="EAL" evidence="9">
    <location>
        <begin position="909"/>
        <end position="1161"/>
    </location>
</feature>
<dbReference type="GO" id="GO:0016020">
    <property type="term" value="C:membrane"/>
    <property type="evidence" value="ECO:0007669"/>
    <property type="project" value="UniProtKB-SubCell"/>
</dbReference>
<dbReference type="Gene3D" id="3.20.20.450">
    <property type="entry name" value="EAL domain"/>
    <property type="match status" value="1"/>
</dbReference>
<evidence type="ECO:0000256" key="4">
    <source>
        <dbReference type="ARBA" id="ARBA00023136"/>
    </source>
</evidence>
<dbReference type="Pfam" id="PF00990">
    <property type="entry name" value="GGDEF"/>
    <property type="match status" value="1"/>
</dbReference>
<dbReference type="InterPro" id="IPR000014">
    <property type="entry name" value="PAS"/>
</dbReference>
<dbReference type="Pfam" id="PF00989">
    <property type="entry name" value="PAS"/>
    <property type="match status" value="1"/>
</dbReference>
<keyword evidence="4 5" id="KW-0472">Membrane</keyword>
<dbReference type="GO" id="GO:0003824">
    <property type="term" value="F:catalytic activity"/>
    <property type="evidence" value="ECO:0007669"/>
    <property type="project" value="UniProtKB-ARBA"/>
</dbReference>